<dbReference type="SUPFAM" id="SSF55729">
    <property type="entry name" value="Acyl-CoA N-acyltransferases (Nat)"/>
    <property type="match status" value="1"/>
</dbReference>
<reference evidence="2 3" key="1">
    <citation type="submission" date="2019-10" db="EMBL/GenBank/DDBJ databases">
        <title>The Genome Sequence of Clostridium tarantellae Isolated from Fish Brain.</title>
        <authorList>
            <person name="Bano L."/>
            <person name="Kiel M."/>
            <person name="Sales G."/>
            <person name="Doxey A.C."/>
            <person name="Mansfield M.J."/>
            <person name="Schiavone M."/>
            <person name="Rossetto O."/>
            <person name="Pirazzini M."/>
            <person name="Dobrindt U."/>
            <person name="Montecucco C."/>
        </authorList>
    </citation>
    <scope>NUCLEOTIDE SEQUENCE [LARGE SCALE GENOMIC DNA]</scope>
    <source>
        <strain evidence="2 3">DSM 3997</strain>
    </source>
</reference>
<dbReference type="InterPro" id="IPR016181">
    <property type="entry name" value="Acyl_CoA_acyltransferase"/>
</dbReference>
<keyword evidence="2" id="KW-0808">Transferase</keyword>
<dbReference type="Proteomes" id="UP000430345">
    <property type="component" value="Unassembled WGS sequence"/>
</dbReference>
<dbReference type="GO" id="GO:0016747">
    <property type="term" value="F:acyltransferase activity, transferring groups other than amino-acyl groups"/>
    <property type="evidence" value="ECO:0007669"/>
    <property type="project" value="InterPro"/>
</dbReference>
<keyword evidence="3" id="KW-1185">Reference proteome</keyword>
<organism evidence="2 3">
    <name type="scientific">Clostridium tarantellae</name>
    <dbReference type="NCBI Taxonomy" id="39493"/>
    <lineage>
        <taxon>Bacteria</taxon>
        <taxon>Bacillati</taxon>
        <taxon>Bacillota</taxon>
        <taxon>Clostridia</taxon>
        <taxon>Eubacteriales</taxon>
        <taxon>Clostridiaceae</taxon>
        <taxon>Clostridium</taxon>
    </lineage>
</organism>
<name>A0A6I1MLX6_9CLOT</name>
<dbReference type="PROSITE" id="PS51186">
    <property type="entry name" value="GNAT"/>
    <property type="match status" value="1"/>
</dbReference>
<dbReference type="Gene3D" id="3.40.630.30">
    <property type="match status" value="1"/>
</dbReference>
<accession>A0A6I1MLX6</accession>
<comment type="caution">
    <text evidence="2">The sequence shown here is derived from an EMBL/GenBank/DDBJ whole genome shotgun (WGS) entry which is preliminary data.</text>
</comment>
<dbReference type="RefSeq" id="WP_152888347.1">
    <property type="nucleotide sequence ID" value="NZ_WHJC01000040.1"/>
</dbReference>
<dbReference type="EMBL" id="WHJC01000040">
    <property type="protein sequence ID" value="MPQ43117.1"/>
    <property type="molecule type" value="Genomic_DNA"/>
</dbReference>
<dbReference type="InterPro" id="IPR000182">
    <property type="entry name" value="GNAT_dom"/>
</dbReference>
<evidence type="ECO:0000313" key="2">
    <source>
        <dbReference type="EMBL" id="MPQ43117.1"/>
    </source>
</evidence>
<dbReference type="Pfam" id="PF00583">
    <property type="entry name" value="Acetyltransf_1"/>
    <property type="match status" value="1"/>
</dbReference>
<evidence type="ECO:0000259" key="1">
    <source>
        <dbReference type="PROSITE" id="PS51186"/>
    </source>
</evidence>
<protein>
    <submittedName>
        <fullName evidence="2">GNAT family N-acetyltransferase</fullName>
    </submittedName>
</protein>
<gene>
    <name evidence="2" type="ORF">GBZ86_04995</name>
</gene>
<evidence type="ECO:0000313" key="3">
    <source>
        <dbReference type="Proteomes" id="UP000430345"/>
    </source>
</evidence>
<feature type="domain" description="N-acetyltransferase" evidence="1">
    <location>
        <begin position="3"/>
        <end position="156"/>
    </location>
</feature>
<proteinExistence type="predicted"/>
<dbReference type="AlphaFoldDB" id="A0A6I1MLX6"/>
<dbReference type="OrthoDB" id="423921at2"/>
<sequence>MNLKVVNLTENYAEEICKWKYEGEYCVYNYPAWSDILKDNWAITIQEKREQEFLALVDDYNFLCGYIRLISKKDYVIVALGLKPSLCGQGLGKTIMYIIKKICMKIYSNQKILLEVRSFNKRAIKCYEKAGFKIIEVFEKNICGERVNLVKMQFDY</sequence>